<keyword evidence="4" id="KW-1185">Reference proteome</keyword>
<protein>
    <recommendedName>
        <fullName evidence="5">Secreted protein</fullName>
    </recommendedName>
</protein>
<dbReference type="EMBL" id="OA882302">
    <property type="protein sequence ID" value="CAD7274538.1"/>
    <property type="molecule type" value="Genomic_DNA"/>
</dbReference>
<dbReference type="Proteomes" id="UP000678499">
    <property type="component" value="Unassembled WGS sequence"/>
</dbReference>
<dbReference type="AlphaFoldDB" id="A0A7R9GB60"/>
<proteinExistence type="predicted"/>
<feature type="signal peptide" evidence="2">
    <location>
        <begin position="1"/>
        <end position="20"/>
    </location>
</feature>
<feature type="region of interest" description="Disordered" evidence="1">
    <location>
        <begin position="42"/>
        <end position="67"/>
    </location>
</feature>
<keyword evidence="2" id="KW-0732">Signal</keyword>
<gene>
    <name evidence="3" type="ORF">NMOB1V02_LOCUS2369</name>
</gene>
<evidence type="ECO:0000256" key="1">
    <source>
        <dbReference type="SAM" id="MobiDB-lite"/>
    </source>
</evidence>
<dbReference type="EMBL" id="CAJPEX010000265">
    <property type="protein sequence ID" value="CAG0914690.1"/>
    <property type="molecule type" value="Genomic_DNA"/>
</dbReference>
<organism evidence="3">
    <name type="scientific">Notodromas monacha</name>
    <dbReference type="NCBI Taxonomy" id="399045"/>
    <lineage>
        <taxon>Eukaryota</taxon>
        <taxon>Metazoa</taxon>
        <taxon>Ecdysozoa</taxon>
        <taxon>Arthropoda</taxon>
        <taxon>Crustacea</taxon>
        <taxon>Oligostraca</taxon>
        <taxon>Ostracoda</taxon>
        <taxon>Podocopa</taxon>
        <taxon>Podocopida</taxon>
        <taxon>Cypridocopina</taxon>
        <taxon>Cypridoidea</taxon>
        <taxon>Cyprididae</taxon>
        <taxon>Notodromas</taxon>
    </lineage>
</organism>
<feature type="chain" id="PRO_5036210697" description="Secreted protein" evidence="2">
    <location>
        <begin position="21"/>
        <end position="67"/>
    </location>
</feature>
<name>A0A7R9GB60_9CRUS</name>
<accession>A0A7R9GB60</accession>
<evidence type="ECO:0000313" key="3">
    <source>
        <dbReference type="EMBL" id="CAD7274538.1"/>
    </source>
</evidence>
<evidence type="ECO:0008006" key="5">
    <source>
        <dbReference type="Google" id="ProtNLM"/>
    </source>
</evidence>
<reference evidence="3" key="1">
    <citation type="submission" date="2020-11" db="EMBL/GenBank/DDBJ databases">
        <authorList>
            <person name="Tran Van P."/>
        </authorList>
    </citation>
    <scope>NUCLEOTIDE SEQUENCE</scope>
</reference>
<evidence type="ECO:0000256" key="2">
    <source>
        <dbReference type="SAM" id="SignalP"/>
    </source>
</evidence>
<sequence>MVVKRFGLSQAIALQLLCECAPCCYLPMGRLDLGWAVASHLSPPRPVTEGRPLRGAVQWSANPGDND</sequence>
<evidence type="ECO:0000313" key="4">
    <source>
        <dbReference type="Proteomes" id="UP000678499"/>
    </source>
</evidence>